<evidence type="ECO:0000313" key="2">
    <source>
        <dbReference type="Proteomes" id="UP000095767"/>
    </source>
</evidence>
<name>A0A1E5WFV4_9POAL</name>
<protein>
    <submittedName>
        <fullName evidence="1">Uncharacterized protein</fullName>
    </submittedName>
</protein>
<evidence type="ECO:0000313" key="1">
    <source>
        <dbReference type="EMBL" id="OEL36040.1"/>
    </source>
</evidence>
<organism evidence="1 2">
    <name type="scientific">Dichanthelium oligosanthes</name>
    <dbReference type="NCBI Taxonomy" id="888268"/>
    <lineage>
        <taxon>Eukaryota</taxon>
        <taxon>Viridiplantae</taxon>
        <taxon>Streptophyta</taxon>
        <taxon>Embryophyta</taxon>
        <taxon>Tracheophyta</taxon>
        <taxon>Spermatophyta</taxon>
        <taxon>Magnoliopsida</taxon>
        <taxon>Liliopsida</taxon>
        <taxon>Poales</taxon>
        <taxon>Poaceae</taxon>
        <taxon>PACMAD clade</taxon>
        <taxon>Panicoideae</taxon>
        <taxon>Panicodae</taxon>
        <taxon>Paniceae</taxon>
        <taxon>Dichantheliinae</taxon>
        <taxon>Dichanthelium</taxon>
    </lineage>
</organism>
<sequence length="126" mass="13111">MAESDHRRGVTAVAIDDLVELPAAATATTSASYFHDKEEEEGGFTFAAIPRLPAGGAFPDGCAPVYPVFGRPRSSPVREDHEGLGTATTVVPLGLDDGGLDGVPAETYCLWAPGSQPPSPARCRKS</sequence>
<dbReference type="OrthoDB" id="666789at2759"/>
<reference evidence="1 2" key="1">
    <citation type="submission" date="2016-09" db="EMBL/GenBank/DDBJ databases">
        <title>The draft genome of Dichanthelium oligosanthes: A C3 panicoid grass species.</title>
        <authorList>
            <person name="Studer A.J."/>
            <person name="Schnable J.C."/>
            <person name="Brutnell T.P."/>
        </authorList>
    </citation>
    <scope>NUCLEOTIDE SEQUENCE [LARGE SCALE GENOMIC DNA]</scope>
    <source>
        <strain evidence="2">cv. Kellogg 1175</strain>
        <tissue evidence="1">Leaf</tissue>
    </source>
</reference>
<dbReference type="AlphaFoldDB" id="A0A1E5WFV4"/>
<keyword evidence="2" id="KW-1185">Reference proteome</keyword>
<gene>
    <name evidence="1" type="ORF">BAE44_0002941</name>
</gene>
<dbReference type="Proteomes" id="UP000095767">
    <property type="component" value="Unassembled WGS sequence"/>
</dbReference>
<proteinExistence type="predicted"/>
<feature type="non-terminal residue" evidence="1">
    <location>
        <position position="126"/>
    </location>
</feature>
<dbReference type="EMBL" id="LWDX02010342">
    <property type="protein sequence ID" value="OEL36040.1"/>
    <property type="molecule type" value="Genomic_DNA"/>
</dbReference>
<accession>A0A1E5WFV4</accession>
<comment type="caution">
    <text evidence="1">The sequence shown here is derived from an EMBL/GenBank/DDBJ whole genome shotgun (WGS) entry which is preliminary data.</text>
</comment>